<organism evidence="1 2">
    <name type="scientific">Arabidopsis thaliana</name>
    <name type="common">Mouse-ear cress</name>
    <dbReference type="NCBI Taxonomy" id="3702"/>
    <lineage>
        <taxon>Eukaryota</taxon>
        <taxon>Viridiplantae</taxon>
        <taxon>Streptophyta</taxon>
        <taxon>Embryophyta</taxon>
        <taxon>Tracheophyta</taxon>
        <taxon>Spermatophyta</taxon>
        <taxon>Magnoliopsida</taxon>
        <taxon>eudicotyledons</taxon>
        <taxon>Gunneridae</taxon>
        <taxon>Pentapetalae</taxon>
        <taxon>rosids</taxon>
        <taxon>malvids</taxon>
        <taxon>Brassicales</taxon>
        <taxon>Brassicaceae</taxon>
        <taxon>Camelineae</taxon>
        <taxon>Arabidopsis</taxon>
    </lineage>
</organism>
<name>A0A654G542_ARATH</name>
<dbReference type="Proteomes" id="UP000426265">
    <property type="component" value="Unassembled WGS sequence"/>
</dbReference>
<proteinExistence type="predicted"/>
<dbReference type="AlphaFoldDB" id="A0A654G542"/>
<evidence type="ECO:0000313" key="1">
    <source>
        <dbReference type="EMBL" id="VYS68219.1"/>
    </source>
</evidence>
<gene>
    <name evidence="1" type="ORF">AN1_LOCUS23613</name>
</gene>
<accession>A0A654G542</accession>
<protein>
    <submittedName>
        <fullName evidence="1">Uncharacterized protein</fullName>
    </submittedName>
</protein>
<dbReference type="EMBL" id="CACRSJ010000110">
    <property type="protein sequence ID" value="VYS68219.1"/>
    <property type="molecule type" value="Genomic_DNA"/>
</dbReference>
<sequence>MDESSASTWKLWRLQITKESSSADRDSSLAPFDVVVLVLEALNSVTRMLHSVVPPPLLVRKRRTWLNLMGLRFGPSPSLLCPPSCPLPKALKPTKTSADLCPRLLRPWSCFNSILNSPNFLKLSSFRDCYGRLPVMVMMDLVWISCYLSQNLVASSYCVVRLRDCPSLISTPFVSDMAGYGRHANRELVCLGWNDRVGYRFLFNLTNPTSSSVEHIIKSSDALFARISPSPTSWSNLSILACLVVLQPTDRRVEPLVRLSAQWSIYRLVKWWIDRRVLTGELLGVNLH</sequence>
<evidence type="ECO:0000313" key="2">
    <source>
        <dbReference type="Proteomes" id="UP000426265"/>
    </source>
</evidence>
<dbReference type="ExpressionAtlas" id="A0A654G542">
    <property type="expression patterns" value="baseline and differential"/>
</dbReference>
<reference evidence="1 2" key="1">
    <citation type="submission" date="2019-11" db="EMBL/GenBank/DDBJ databases">
        <authorList>
            <person name="Jiao W.-B."/>
            <person name="Schneeberger K."/>
        </authorList>
    </citation>
    <scope>NUCLEOTIDE SEQUENCE [LARGE SCALE GENOMIC DNA]</scope>
    <source>
        <strain evidence="2">cv. An-1</strain>
    </source>
</reference>